<dbReference type="SUPFAM" id="SSF52540">
    <property type="entry name" value="P-loop containing nucleoside triphosphate hydrolases"/>
    <property type="match status" value="1"/>
</dbReference>
<dbReference type="Pfam" id="PF01926">
    <property type="entry name" value="MMR_HSR1"/>
    <property type="match status" value="1"/>
</dbReference>
<dbReference type="InterPro" id="IPR004095">
    <property type="entry name" value="TGS"/>
</dbReference>
<dbReference type="OrthoDB" id="9807318at2"/>
<dbReference type="Gene3D" id="3.10.20.30">
    <property type="match status" value="1"/>
</dbReference>
<evidence type="ECO:0000259" key="7">
    <source>
        <dbReference type="PROSITE" id="PS51710"/>
    </source>
</evidence>
<dbReference type="InterPro" id="IPR004396">
    <property type="entry name" value="ATPase_YchF/OLA1"/>
</dbReference>
<organism evidence="9 10">
    <name type="scientific">Pedobacter miscanthi</name>
    <dbReference type="NCBI Taxonomy" id="2259170"/>
    <lineage>
        <taxon>Bacteria</taxon>
        <taxon>Pseudomonadati</taxon>
        <taxon>Bacteroidota</taxon>
        <taxon>Sphingobacteriia</taxon>
        <taxon>Sphingobacteriales</taxon>
        <taxon>Sphingobacteriaceae</taxon>
        <taxon>Pedobacter</taxon>
    </lineage>
</organism>
<keyword evidence="2" id="KW-0479">Metal-binding</keyword>
<dbReference type="InterPro" id="IPR006073">
    <property type="entry name" value="GTP-bd"/>
</dbReference>
<dbReference type="SUPFAM" id="SSF81271">
    <property type="entry name" value="TGS-like"/>
    <property type="match status" value="1"/>
</dbReference>
<dbReference type="FunFam" id="1.10.150.300:FF:000001">
    <property type="entry name" value="Ribosome-binding ATPase YchF"/>
    <property type="match status" value="1"/>
</dbReference>
<dbReference type="GO" id="GO:0005737">
    <property type="term" value="C:cytoplasm"/>
    <property type="evidence" value="ECO:0007669"/>
    <property type="project" value="TreeGrafter"/>
</dbReference>
<dbReference type="GO" id="GO:0005524">
    <property type="term" value="F:ATP binding"/>
    <property type="evidence" value="ECO:0007669"/>
    <property type="project" value="UniProtKB-UniRule"/>
</dbReference>
<dbReference type="Proteomes" id="UP000252081">
    <property type="component" value="Unassembled WGS sequence"/>
</dbReference>
<dbReference type="InterPro" id="IPR031167">
    <property type="entry name" value="G_OBG"/>
</dbReference>
<name>A0A366LDR5_9SPHI</name>
<dbReference type="EMBL" id="QNQU01000001">
    <property type="protein sequence ID" value="RBQ12015.1"/>
    <property type="molecule type" value="Genomic_DNA"/>
</dbReference>
<dbReference type="InterPro" id="IPR013029">
    <property type="entry name" value="YchF_C"/>
</dbReference>
<keyword evidence="5" id="KW-0460">Magnesium</keyword>
<dbReference type="PANTHER" id="PTHR23305">
    <property type="entry name" value="OBG GTPASE FAMILY"/>
    <property type="match status" value="1"/>
</dbReference>
<dbReference type="FunFam" id="3.10.20.30:FF:000001">
    <property type="entry name" value="Ribosome-binding ATPase YchF"/>
    <property type="match status" value="1"/>
</dbReference>
<dbReference type="PIRSF" id="PIRSF006641">
    <property type="entry name" value="CHP00092"/>
    <property type="match status" value="1"/>
</dbReference>
<dbReference type="GO" id="GO:0043023">
    <property type="term" value="F:ribosomal large subunit binding"/>
    <property type="evidence" value="ECO:0007669"/>
    <property type="project" value="UniProtKB-UniRule"/>
</dbReference>
<evidence type="ECO:0000256" key="6">
    <source>
        <dbReference type="HAMAP-Rule" id="MF_00944"/>
    </source>
</evidence>
<dbReference type="CDD" id="cd04867">
    <property type="entry name" value="TGS_YchF_OLA1"/>
    <property type="match status" value="1"/>
</dbReference>
<dbReference type="Gene3D" id="1.10.150.300">
    <property type="entry name" value="TGS-like domain"/>
    <property type="match status" value="1"/>
</dbReference>
<dbReference type="InterPro" id="IPR023192">
    <property type="entry name" value="TGS-like_dom_sf"/>
</dbReference>
<dbReference type="AlphaFoldDB" id="A0A366LDR5"/>
<proteinExistence type="inferred from homology"/>
<evidence type="ECO:0000256" key="1">
    <source>
        <dbReference type="ARBA" id="ARBA00001946"/>
    </source>
</evidence>
<dbReference type="RefSeq" id="WP_113947094.1">
    <property type="nucleotide sequence ID" value="NZ_QNQU01000001.1"/>
</dbReference>
<dbReference type="PANTHER" id="PTHR23305:SF18">
    <property type="entry name" value="OBG-TYPE G DOMAIN-CONTAINING PROTEIN"/>
    <property type="match status" value="1"/>
</dbReference>
<comment type="similarity">
    <text evidence="6">Belongs to the TRAFAC class OBG-HflX-like GTPase superfamily. OBG GTPase family. YchF/OLA1 subfamily.</text>
</comment>
<dbReference type="NCBIfam" id="TIGR00092">
    <property type="entry name" value="redox-regulated ATPase YchF"/>
    <property type="match status" value="1"/>
</dbReference>
<keyword evidence="3 6" id="KW-0547">Nucleotide-binding</keyword>
<dbReference type="GO" id="GO:0046872">
    <property type="term" value="F:metal ion binding"/>
    <property type="evidence" value="ECO:0007669"/>
    <property type="project" value="UniProtKB-KW"/>
</dbReference>
<sequence length="366" mass="40146">MALQCGIVGLPNVGKSTLFNCLSNAKAQAANFPFCTIEPNVGVITVPDDRLTKLAELVNPQKVVPNTIEIVDIAGLVKGASKGEGLGNQFLGNIRATNAIIHVLRCFDDGNVIHVDGSVDPIRDREIIDTELQLKDLDTVDKRIQKVEKMAKTGGDKDAKRTYEILTVVKSHLESGKSIRTAPLAQEDFDFIEDLGLLTQKPVMYVCNVDEASVVTGNKYVDLVRENVADENAEVLVISAKIESEIAELESYEERQEFLADLGLTESGVNKLIRAAYKLLNLYTYFTAGVQEVRAWTITKGFTAPQAAGVIHTDFEKGFIRAEVIKYNDFVTLGSENACKDAGKLGVEGKTYVVEDGDIMHFRFNV</sequence>
<evidence type="ECO:0000256" key="3">
    <source>
        <dbReference type="ARBA" id="ARBA00022741"/>
    </source>
</evidence>
<feature type="domain" description="TGS" evidence="8">
    <location>
        <begin position="281"/>
        <end position="364"/>
    </location>
</feature>
<evidence type="ECO:0000256" key="2">
    <source>
        <dbReference type="ARBA" id="ARBA00022723"/>
    </source>
</evidence>
<gene>
    <name evidence="6" type="primary">ychF</name>
    <name evidence="9" type="ORF">DRW42_01800</name>
</gene>
<evidence type="ECO:0000256" key="4">
    <source>
        <dbReference type="ARBA" id="ARBA00022840"/>
    </source>
</evidence>
<reference evidence="9 10" key="1">
    <citation type="submission" date="2018-07" db="EMBL/GenBank/DDBJ databases">
        <title>A draft genome of a endophytic bacteria, a new species of Pedobacter.</title>
        <authorList>
            <person name="Zhang Z.D."/>
            <person name="Chen Z.J."/>
        </authorList>
    </citation>
    <scope>NUCLEOTIDE SEQUENCE [LARGE SCALE GENOMIC DNA]</scope>
    <source>
        <strain evidence="9 10">RS10</strain>
    </source>
</reference>
<dbReference type="PROSITE" id="PS51710">
    <property type="entry name" value="G_OBG"/>
    <property type="match status" value="1"/>
</dbReference>
<evidence type="ECO:0000259" key="8">
    <source>
        <dbReference type="PROSITE" id="PS51880"/>
    </source>
</evidence>
<feature type="binding site" evidence="6">
    <location>
        <begin position="12"/>
        <end position="17"/>
    </location>
    <ligand>
        <name>ATP</name>
        <dbReference type="ChEBI" id="CHEBI:30616"/>
    </ligand>
</feature>
<dbReference type="PROSITE" id="PS51880">
    <property type="entry name" value="TGS"/>
    <property type="match status" value="1"/>
</dbReference>
<dbReference type="InterPro" id="IPR041706">
    <property type="entry name" value="YchF_N"/>
</dbReference>
<dbReference type="InterPro" id="IPR027417">
    <property type="entry name" value="P-loop_NTPase"/>
</dbReference>
<evidence type="ECO:0000313" key="10">
    <source>
        <dbReference type="Proteomes" id="UP000252081"/>
    </source>
</evidence>
<dbReference type="InterPro" id="IPR012675">
    <property type="entry name" value="Beta-grasp_dom_sf"/>
</dbReference>
<comment type="function">
    <text evidence="6">ATPase that binds to both the 70S ribosome and the 50S ribosomal subunit in a nucleotide-independent manner.</text>
</comment>
<dbReference type="PRINTS" id="PR00326">
    <property type="entry name" value="GTP1OBG"/>
</dbReference>
<comment type="cofactor">
    <cofactor evidence="1">
        <name>Mg(2+)</name>
        <dbReference type="ChEBI" id="CHEBI:18420"/>
    </cofactor>
</comment>
<dbReference type="Pfam" id="PF06071">
    <property type="entry name" value="YchF-GTPase_C"/>
    <property type="match status" value="1"/>
</dbReference>
<accession>A0A366LDR5</accession>
<dbReference type="Gene3D" id="3.40.50.300">
    <property type="entry name" value="P-loop containing nucleotide triphosphate hydrolases"/>
    <property type="match status" value="1"/>
</dbReference>
<dbReference type="HAMAP" id="MF_00944">
    <property type="entry name" value="YchF_OLA1_ATPase"/>
    <property type="match status" value="1"/>
</dbReference>
<dbReference type="CDD" id="cd01900">
    <property type="entry name" value="YchF"/>
    <property type="match status" value="1"/>
</dbReference>
<keyword evidence="10" id="KW-1185">Reference proteome</keyword>
<keyword evidence="4 6" id="KW-0067">ATP-binding</keyword>
<protein>
    <recommendedName>
        <fullName evidence="6">Ribosome-binding ATPase YchF</fullName>
    </recommendedName>
</protein>
<dbReference type="GO" id="GO:0016887">
    <property type="term" value="F:ATP hydrolysis activity"/>
    <property type="evidence" value="ECO:0007669"/>
    <property type="project" value="UniProtKB-UniRule"/>
</dbReference>
<evidence type="ECO:0000256" key="5">
    <source>
        <dbReference type="ARBA" id="ARBA00022842"/>
    </source>
</evidence>
<comment type="caution">
    <text evidence="9">The sequence shown here is derived from an EMBL/GenBank/DDBJ whole genome shotgun (WGS) entry which is preliminary data.</text>
</comment>
<evidence type="ECO:0000313" key="9">
    <source>
        <dbReference type="EMBL" id="RBQ12015.1"/>
    </source>
</evidence>
<dbReference type="InterPro" id="IPR012676">
    <property type="entry name" value="TGS-like"/>
</dbReference>
<feature type="domain" description="OBG-type G" evidence="7">
    <location>
        <begin position="3"/>
        <end position="258"/>
    </location>
</feature>
<dbReference type="GO" id="GO:0005525">
    <property type="term" value="F:GTP binding"/>
    <property type="evidence" value="ECO:0007669"/>
    <property type="project" value="InterPro"/>
</dbReference>